<keyword evidence="3 4" id="KW-0238">DNA-binding</keyword>
<dbReference type="GO" id="GO:0006310">
    <property type="term" value="P:DNA recombination"/>
    <property type="evidence" value="ECO:0007669"/>
    <property type="project" value="InterPro"/>
</dbReference>
<gene>
    <name evidence="7" type="ORF">KXJ69_05315</name>
</gene>
<keyword evidence="8" id="KW-1185">Reference proteome</keyword>
<dbReference type="InterPro" id="IPR002104">
    <property type="entry name" value="Integrase_catalytic"/>
</dbReference>
<name>A0A9X1FMR7_9FLAO</name>
<dbReference type="CDD" id="cd00397">
    <property type="entry name" value="DNA_BRE_C"/>
    <property type="match status" value="1"/>
</dbReference>
<organism evidence="7 8">
    <name type="scientific">Halomarinibacterium sedimenti</name>
    <dbReference type="NCBI Taxonomy" id="2857106"/>
    <lineage>
        <taxon>Bacteria</taxon>
        <taxon>Pseudomonadati</taxon>
        <taxon>Bacteroidota</taxon>
        <taxon>Flavobacteriia</taxon>
        <taxon>Flavobacteriales</taxon>
        <taxon>Flavobacteriaceae</taxon>
        <taxon>Halomarinibacterium</taxon>
    </lineage>
</organism>
<proteinExistence type="inferred from homology"/>
<dbReference type="Proteomes" id="UP001138686">
    <property type="component" value="Unassembled WGS sequence"/>
</dbReference>
<evidence type="ECO:0000313" key="7">
    <source>
        <dbReference type="EMBL" id="MBW2937513.1"/>
    </source>
</evidence>
<dbReference type="PANTHER" id="PTHR30349:SF41">
    <property type="entry name" value="INTEGRASE_RECOMBINASE PROTEIN MJ0367-RELATED"/>
    <property type="match status" value="1"/>
</dbReference>
<dbReference type="GO" id="GO:0003677">
    <property type="term" value="F:DNA binding"/>
    <property type="evidence" value="ECO:0007669"/>
    <property type="project" value="UniProtKB-UniRule"/>
</dbReference>
<evidence type="ECO:0000256" key="2">
    <source>
        <dbReference type="ARBA" id="ARBA00022908"/>
    </source>
</evidence>
<dbReference type="PROSITE" id="PS51900">
    <property type="entry name" value="CB"/>
    <property type="match status" value="1"/>
</dbReference>
<evidence type="ECO:0000259" key="6">
    <source>
        <dbReference type="PROSITE" id="PS51900"/>
    </source>
</evidence>
<evidence type="ECO:0000256" key="1">
    <source>
        <dbReference type="ARBA" id="ARBA00008857"/>
    </source>
</evidence>
<evidence type="ECO:0000259" key="5">
    <source>
        <dbReference type="PROSITE" id="PS51898"/>
    </source>
</evidence>
<keyword evidence="2" id="KW-0229">DNA integration</keyword>
<dbReference type="EMBL" id="JAHWDP010000002">
    <property type="protein sequence ID" value="MBW2937513.1"/>
    <property type="molecule type" value="Genomic_DNA"/>
</dbReference>
<dbReference type="AlphaFoldDB" id="A0A9X1FMR7"/>
<sequence>MSTINELLTFAYDSAYESAYDLSQKKKFSSPKIYTAKGNLKKRWYVYFSFREPNSGKLKRMTPFYGIANTFHTKEERMEVLTTYRKVLLRLLKDGYDPYSDNTKLYESLQAKKLSSVNCSTIATSQVKIEHQEVKESKQKVDELKTPIKEAFEMGLKWKEKLISARTLKDYEGKATIFLAWLKKHHPKIKTIEDLSKKETLAFLNHILEKTSPRNRNNYRADLSSIMQVLEDNEIMEVNLMKKIPVLKNKPERNKSYSKKEQESIFNFLKENDPILLLYIKFISYGFLRPIEVCRLKIKDINLEEKTLQFKAKNSPLKTKIIPEILWNELPDLSKMDKEYSLFTPNQIGDYWDSDETNKRDYFSKRFKKVVKDHFGFGKNHGLYSFRHTFITELYRAFVAESSPFQAKSKLMQITGHTSMTALEKYLRDIDAELPDDYSHNFKL</sequence>
<comment type="caution">
    <text evidence="7">The sequence shown here is derived from an EMBL/GenBank/DDBJ whole genome shotgun (WGS) entry which is preliminary data.</text>
</comment>
<feature type="domain" description="Core-binding (CB)" evidence="6">
    <location>
        <begin position="146"/>
        <end position="231"/>
    </location>
</feature>
<evidence type="ECO:0000313" key="8">
    <source>
        <dbReference type="Proteomes" id="UP001138686"/>
    </source>
</evidence>
<dbReference type="PROSITE" id="PS51898">
    <property type="entry name" value="TYR_RECOMBINASE"/>
    <property type="match status" value="1"/>
</dbReference>
<feature type="domain" description="Tyr recombinase" evidence="5">
    <location>
        <begin position="252"/>
        <end position="439"/>
    </location>
</feature>
<comment type="similarity">
    <text evidence="1">Belongs to the 'phage' integrase family.</text>
</comment>
<dbReference type="PANTHER" id="PTHR30349">
    <property type="entry name" value="PHAGE INTEGRASE-RELATED"/>
    <property type="match status" value="1"/>
</dbReference>
<dbReference type="InterPro" id="IPR050090">
    <property type="entry name" value="Tyrosine_recombinase_XerCD"/>
</dbReference>
<dbReference type="GO" id="GO:0015074">
    <property type="term" value="P:DNA integration"/>
    <property type="evidence" value="ECO:0007669"/>
    <property type="project" value="UniProtKB-KW"/>
</dbReference>
<evidence type="ECO:0000256" key="4">
    <source>
        <dbReference type="PROSITE-ProRule" id="PRU01248"/>
    </source>
</evidence>
<dbReference type="RefSeq" id="WP_219051937.1">
    <property type="nucleotide sequence ID" value="NZ_JAHWDP010000002.1"/>
</dbReference>
<protein>
    <submittedName>
        <fullName evidence="7">Phage integrase N-terminal SAM-like domain-containing protein</fullName>
    </submittedName>
</protein>
<reference evidence="7" key="1">
    <citation type="submission" date="2021-07" db="EMBL/GenBank/DDBJ databases">
        <title>Aureisphaera sp. CAU 1614 isolated from sea sediment.</title>
        <authorList>
            <person name="Kim W."/>
        </authorList>
    </citation>
    <scope>NUCLEOTIDE SEQUENCE</scope>
    <source>
        <strain evidence="7">CAU 1614</strain>
    </source>
</reference>
<accession>A0A9X1FMR7</accession>
<dbReference type="InterPro" id="IPR044068">
    <property type="entry name" value="CB"/>
</dbReference>
<evidence type="ECO:0000256" key="3">
    <source>
        <dbReference type="ARBA" id="ARBA00023125"/>
    </source>
</evidence>